<name>A0A455T8Q5_9CHLR</name>
<reference evidence="2" key="1">
    <citation type="submission" date="2018-12" db="EMBL/GenBank/DDBJ databases">
        <title>Novel natural products biosynthetic potential of the class Ktedonobacteria.</title>
        <authorList>
            <person name="Zheng Y."/>
            <person name="Saitou A."/>
            <person name="Wang C.M."/>
            <person name="Toyoda A."/>
            <person name="Minakuchi Y."/>
            <person name="Sekiguchi Y."/>
            <person name="Ueda K."/>
            <person name="Takano H."/>
            <person name="Sakai Y."/>
            <person name="Yokota A."/>
            <person name="Yabe S."/>
        </authorList>
    </citation>
    <scope>NUCLEOTIDE SEQUENCE</scope>
    <source>
        <strain evidence="2">A3-2</strain>
    </source>
</reference>
<organism evidence="2">
    <name type="scientific">Thermogemmatispora argillosa</name>
    <dbReference type="NCBI Taxonomy" id="2045280"/>
    <lineage>
        <taxon>Bacteria</taxon>
        <taxon>Bacillati</taxon>
        <taxon>Chloroflexota</taxon>
        <taxon>Ktedonobacteria</taxon>
        <taxon>Thermogemmatisporales</taxon>
        <taxon>Thermogemmatisporaceae</taxon>
        <taxon>Thermogemmatispora</taxon>
    </lineage>
</organism>
<evidence type="ECO:0000313" key="2">
    <source>
        <dbReference type="EMBL" id="BBH95834.1"/>
    </source>
</evidence>
<dbReference type="EMBL" id="AP019377">
    <property type="protein sequence ID" value="BBH95834.1"/>
    <property type="molecule type" value="Genomic_DNA"/>
</dbReference>
<feature type="transmembrane region" description="Helical" evidence="1">
    <location>
        <begin position="31"/>
        <end position="49"/>
    </location>
</feature>
<dbReference type="AlphaFoldDB" id="A0A455T8Q5"/>
<protein>
    <submittedName>
        <fullName evidence="2">Uncharacterized protein</fullName>
    </submittedName>
</protein>
<keyword evidence="1" id="KW-1133">Transmembrane helix</keyword>
<evidence type="ECO:0000256" key="1">
    <source>
        <dbReference type="SAM" id="Phobius"/>
    </source>
</evidence>
<accession>A0A455T8Q5</accession>
<gene>
    <name evidence="2" type="ORF">KTA_40330</name>
</gene>
<proteinExistence type="predicted"/>
<keyword evidence="1" id="KW-0472">Membrane</keyword>
<sequence length="55" mass="6202">MQHQSLRRTRTTGDARAEALALRETLHRYRLLLGLLASAASALGTYQLLRLLLLK</sequence>
<keyword evidence="1" id="KW-0812">Transmembrane</keyword>